<proteinExistence type="predicted"/>
<sequence>MQPCAMGRNVVRLALLGAFLYSARRFYRNWGATKEECKAVLPGDELVRNPAVQTTEAVSINASAKSVWPWLVQIGQDRGGLYSFESLENLLGLRFHNADRLHPEWQQLNVGDVVRLAPKGWLGLRNGIALGVVDVVPTERIVLRASSPELPWDAVWSFHLLPHWEDRARLLARLRTGIRHPGEVMAAELAGPATALLTRGILRGIKRRVEASPHDRRENSPSAEHHHVR</sequence>
<organism evidence="1 2">
    <name type="scientific">Mycobacterium heckeshornense</name>
    <dbReference type="NCBI Taxonomy" id="110505"/>
    <lineage>
        <taxon>Bacteria</taxon>
        <taxon>Bacillati</taxon>
        <taxon>Actinomycetota</taxon>
        <taxon>Actinomycetes</taxon>
        <taxon>Mycobacteriales</taxon>
        <taxon>Mycobacteriaceae</taxon>
        <taxon>Mycobacterium</taxon>
    </lineage>
</organism>
<keyword evidence="2" id="KW-1185">Reference proteome</keyword>
<gene>
    <name evidence="1" type="ORF">MHEC_14090</name>
</gene>
<protein>
    <recommendedName>
        <fullName evidence="3">SRPBCC family protein</fullName>
    </recommendedName>
</protein>
<evidence type="ECO:0000313" key="1">
    <source>
        <dbReference type="EMBL" id="BCO34976.1"/>
    </source>
</evidence>
<evidence type="ECO:0008006" key="3">
    <source>
        <dbReference type="Google" id="ProtNLM"/>
    </source>
</evidence>
<dbReference type="EMBL" id="AP024237">
    <property type="protein sequence ID" value="BCO34976.1"/>
    <property type="molecule type" value="Genomic_DNA"/>
</dbReference>
<dbReference type="Proteomes" id="UP000595446">
    <property type="component" value="Chromosome"/>
</dbReference>
<accession>A0A7R7YQY9</accession>
<name>A0A7R7YQY9_9MYCO</name>
<reference evidence="1 2" key="1">
    <citation type="submission" date="2020-12" db="EMBL/GenBank/DDBJ databases">
        <title>Complete genome sequence of Mycobacterium heckeshornense JCM 15655T, closely related to a pathogenic non-tuberculous mycobacterial species Mycobacterium xenopi.</title>
        <authorList>
            <person name="Yoshida M."/>
            <person name="Fukano H."/>
            <person name="Asakura T."/>
            <person name="Suzuki M."/>
            <person name="Hoshino Y."/>
        </authorList>
    </citation>
    <scope>NUCLEOTIDE SEQUENCE [LARGE SCALE GENOMIC DNA]</scope>
    <source>
        <strain evidence="1 2">JCM 15655</strain>
    </source>
</reference>
<evidence type="ECO:0000313" key="2">
    <source>
        <dbReference type="Proteomes" id="UP000595446"/>
    </source>
</evidence>
<dbReference type="AlphaFoldDB" id="A0A7R7YQY9"/>